<dbReference type="Pfam" id="PF04851">
    <property type="entry name" value="ResIII"/>
    <property type="match status" value="1"/>
</dbReference>
<dbReference type="CDD" id="cd03784">
    <property type="entry name" value="GT1_Gtf-like"/>
    <property type="match status" value="1"/>
</dbReference>
<keyword evidence="3" id="KW-0808">Transferase</keyword>
<keyword evidence="2" id="KW-0328">Glycosyltransferase</keyword>
<dbReference type="GO" id="GO:0003677">
    <property type="term" value="F:DNA binding"/>
    <property type="evidence" value="ECO:0007669"/>
    <property type="project" value="InterPro"/>
</dbReference>
<protein>
    <recommendedName>
        <fullName evidence="6">Helicase/UvrB N-terminal domain-containing protein</fullName>
    </recommendedName>
</protein>
<dbReference type="Proteomes" id="UP000306102">
    <property type="component" value="Unassembled WGS sequence"/>
</dbReference>
<evidence type="ECO:0000256" key="1">
    <source>
        <dbReference type="ARBA" id="ARBA00009995"/>
    </source>
</evidence>
<dbReference type="EMBL" id="SDRB02003707">
    <property type="protein sequence ID" value="THG17072.1"/>
    <property type="molecule type" value="Genomic_DNA"/>
</dbReference>
<dbReference type="InterPro" id="IPR035595">
    <property type="entry name" value="UDP_glycos_trans_CS"/>
</dbReference>
<evidence type="ECO:0000313" key="8">
    <source>
        <dbReference type="Proteomes" id="UP000306102"/>
    </source>
</evidence>
<dbReference type="Pfam" id="PF00201">
    <property type="entry name" value="UDPGT"/>
    <property type="match status" value="1"/>
</dbReference>
<dbReference type="InterPro" id="IPR006935">
    <property type="entry name" value="Helicase/UvrB_N"/>
</dbReference>
<dbReference type="InterPro" id="IPR002213">
    <property type="entry name" value="UDP_glucos_trans"/>
</dbReference>
<gene>
    <name evidence="7" type="ORF">TEA_004178</name>
</gene>
<dbReference type="PROSITE" id="PS00375">
    <property type="entry name" value="UDPGT"/>
    <property type="match status" value="1"/>
</dbReference>
<keyword evidence="4" id="KW-0284">Flavonoid biosynthesis</keyword>
<dbReference type="AlphaFoldDB" id="A0A4S4ELF3"/>
<evidence type="ECO:0000259" key="6">
    <source>
        <dbReference type="Pfam" id="PF04851"/>
    </source>
</evidence>
<dbReference type="PANTHER" id="PTHR48045:SF34">
    <property type="entry name" value="ISOFLAVONE 7-O-GLUCOSYLTRANSFERASE 1-LIKE"/>
    <property type="match status" value="1"/>
</dbReference>
<dbReference type="SUPFAM" id="SSF52540">
    <property type="entry name" value="P-loop containing nucleoside triphosphate hydrolases"/>
    <property type="match status" value="1"/>
</dbReference>
<dbReference type="GO" id="GO:0016787">
    <property type="term" value="F:hydrolase activity"/>
    <property type="evidence" value="ECO:0007669"/>
    <property type="project" value="InterPro"/>
</dbReference>
<keyword evidence="8" id="KW-1185">Reference proteome</keyword>
<dbReference type="STRING" id="542762.A0A4S4ELF3"/>
<name>A0A4S4ELF3_CAMSN</name>
<dbReference type="GO" id="GO:0005524">
    <property type="term" value="F:ATP binding"/>
    <property type="evidence" value="ECO:0007669"/>
    <property type="project" value="InterPro"/>
</dbReference>
<dbReference type="PANTHER" id="PTHR48045">
    <property type="entry name" value="UDP-GLYCOSYLTRANSFERASE 72B1"/>
    <property type="match status" value="1"/>
</dbReference>
<comment type="caution">
    <text evidence="7">The sequence shown here is derived from an EMBL/GenBank/DDBJ whole genome shotgun (WGS) entry which is preliminary data.</text>
</comment>
<reference evidence="7 8" key="1">
    <citation type="journal article" date="2018" name="Proc. Natl. Acad. Sci. U.S.A.">
        <title>Draft genome sequence of Camellia sinensis var. sinensis provides insights into the evolution of the tea genome and tea quality.</title>
        <authorList>
            <person name="Wei C."/>
            <person name="Yang H."/>
            <person name="Wang S."/>
            <person name="Zhao J."/>
            <person name="Liu C."/>
            <person name="Gao L."/>
            <person name="Xia E."/>
            <person name="Lu Y."/>
            <person name="Tai Y."/>
            <person name="She G."/>
            <person name="Sun J."/>
            <person name="Cao H."/>
            <person name="Tong W."/>
            <person name="Gao Q."/>
            <person name="Li Y."/>
            <person name="Deng W."/>
            <person name="Jiang X."/>
            <person name="Wang W."/>
            <person name="Chen Q."/>
            <person name="Zhang S."/>
            <person name="Li H."/>
            <person name="Wu J."/>
            <person name="Wang P."/>
            <person name="Li P."/>
            <person name="Shi C."/>
            <person name="Zheng F."/>
            <person name="Jian J."/>
            <person name="Huang B."/>
            <person name="Shan D."/>
            <person name="Shi M."/>
            <person name="Fang C."/>
            <person name="Yue Y."/>
            <person name="Li F."/>
            <person name="Li D."/>
            <person name="Wei S."/>
            <person name="Han B."/>
            <person name="Jiang C."/>
            <person name="Yin Y."/>
            <person name="Xia T."/>
            <person name="Zhang Z."/>
            <person name="Bennetzen J.L."/>
            <person name="Zhao S."/>
            <person name="Wan X."/>
        </authorList>
    </citation>
    <scope>NUCLEOTIDE SEQUENCE [LARGE SCALE GENOMIC DNA]</scope>
    <source>
        <strain evidence="8">cv. Shuchazao</strain>
        <tissue evidence="7">Leaf</tissue>
    </source>
</reference>
<evidence type="ECO:0000256" key="4">
    <source>
        <dbReference type="ARBA" id="ARBA00023241"/>
    </source>
</evidence>
<feature type="region of interest" description="Disordered" evidence="5">
    <location>
        <begin position="694"/>
        <end position="715"/>
    </location>
</feature>
<evidence type="ECO:0000256" key="3">
    <source>
        <dbReference type="ARBA" id="ARBA00022679"/>
    </source>
</evidence>
<dbReference type="GO" id="GO:0009813">
    <property type="term" value="P:flavonoid biosynthetic process"/>
    <property type="evidence" value="ECO:0007669"/>
    <property type="project" value="UniProtKB-KW"/>
</dbReference>
<sequence>MTMNGSFSSNHNSIRREEYNNKSLEEVHNFDVVLSLEEIGLIRFTVNQKSRLSSTPITTAVIAAMEVGGSGGGGSLPLSITEQFSTLSVGSDDESRGGVHETEQDPRKIARKYQMDLCKKALEENIIVYLETGCGKTHIAVLLMYKMRHLIKKPQKNICVFLAPTVALVQQAKKEEESSNSKKKKNRAADTWSGVVVKKREGEEEEEEEEEKAAYLESFAQVPIWALSCPKNALNLDRMESRSRCDPTDPVDPSTIPSRSCSGVDPMYDPDRIYLLSSSPIPENIKACHVSDGVPDGYVLAGKHQEDINLFLKVAEENFKRAMVVAEEETGWRISCLVADAFLWFSGDMAEEMRVPWVPLWTSAACSLSTHCHTDLIRETVGIHGIVGRENEILKFIPGFPELRLGDLPGGILFGNLESPFSIMLHKMGHALPESTAVFSKFLNVGPFNPSNLTSSYSDKYGCISWLDKQKPESVAYIGFGTVAKLTPNEVVALAEALEATGTPFLWSLGDDLKEHLPEGFLKHTSEQGQVVAWAPQVQILAHASTGVFMTHCGWTSVLESIAAGVPMISRPFFGDQHINTLMLENVWKIGVGVEGGVFTKNGTVNALELVLLHEKGRKLKAQIGHFKELALKSIGPNGSSSQNFNTLIEEFQTEPGLIKQAPNSLIPAKSSGSTAACTAMLCAMLPPALSPATKTRRRSVQSLNQGSGLVAGGG</sequence>
<dbReference type="FunFam" id="3.40.50.2000:FF:000091">
    <property type="entry name" value="Glycosyltransferase"/>
    <property type="match status" value="1"/>
</dbReference>
<feature type="domain" description="Helicase/UvrB N-terminal" evidence="6">
    <location>
        <begin position="111"/>
        <end position="210"/>
    </location>
</feature>
<proteinExistence type="inferred from homology"/>
<feature type="region of interest" description="Disordered" evidence="5">
    <location>
        <begin position="242"/>
        <end position="262"/>
    </location>
</feature>
<evidence type="ECO:0000313" key="7">
    <source>
        <dbReference type="EMBL" id="THG17072.1"/>
    </source>
</evidence>
<comment type="similarity">
    <text evidence="1">Belongs to the UDP-glycosyltransferase family.</text>
</comment>
<dbReference type="GO" id="GO:0008194">
    <property type="term" value="F:UDP-glycosyltransferase activity"/>
    <property type="evidence" value="ECO:0007669"/>
    <property type="project" value="InterPro"/>
</dbReference>
<dbReference type="Gene3D" id="3.40.50.300">
    <property type="entry name" value="P-loop containing nucleotide triphosphate hydrolases"/>
    <property type="match status" value="1"/>
</dbReference>
<accession>A0A4S4ELF3</accession>
<evidence type="ECO:0000256" key="2">
    <source>
        <dbReference type="ARBA" id="ARBA00022676"/>
    </source>
</evidence>
<dbReference type="Gene3D" id="3.40.50.2000">
    <property type="entry name" value="Glycogen Phosphorylase B"/>
    <property type="match status" value="3"/>
</dbReference>
<organism evidence="7 8">
    <name type="scientific">Camellia sinensis var. sinensis</name>
    <name type="common">China tea</name>
    <dbReference type="NCBI Taxonomy" id="542762"/>
    <lineage>
        <taxon>Eukaryota</taxon>
        <taxon>Viridiplantae</taxon>
        <taxon>Streptophyta</taxon>
        <taxon>Embryophyta</taxon>
        <taxon>Tracheophyta</taxon>
        <taxon>Spermatophyta</taxon>
        <taxon>Magnoliopsida</taxon>
        <taxon>eudicotyledons</taxon>
        <taxon>Gunneridae</taxon>
        <taxon>Pentapetalae</taxon>
        <taxon>asterids</taxon>
        <taxon>Ericales</taxon>
        <taxon>Theaceae</taxon>
        <taxon>Camellia</taxon>
    </lineage>
</organism>
<evidence type="ECO:0000256" key="5">
    <source>
        <dbReference type="SAM" id="MobiDB-lite"/>
    </source>
</evidence>
<dbReference type="SUPFAM" id="SSF53756">
    <property type="entry name" value="UDP-Glycosyltransferase/glycogen phosphorylase"/>
    <property type="match status" value="1"/>
</dbReference>
<dbReference type="InterPro" id="IPR027417">
    <property type="entry name" value="P-loop_NTPase"/>
</dbReference>